<dbReference type="Proteomes" id="UP000766246">
    <property type="component" value="Unassembled WGS sequence"/>
</dbReference>
<organism evidence="1 2">
    <name type="scientific">Pseudobutyrivibrio ruminis</name>
    <dbReference type="NCBI Taxonomy" id="46206"/>
    <lineage>
        <taxon>Bacteria</taxon>
        <taxon>Bacillati</taxon>
        <taxon>Bacillota</taxon>
        <taxon>Clostridia</taxon>
        <taxon>Lachnospirales</taxon>
        <taxon>Lachnospiraceae</taxon>
        <taxon>Pseudobutyrivibrio</taxon>
    </lineage>
</organism>
<dbReference type="AlphaFoldDB" id="A0A927UA03"/>
<accession>A0A927UA03</accession>
<protein>
    <recommendedName>
        <fullName evidence="3">Replication protein</fullName>
    </recommendedName>
</protein>
<evidence type="ECO:0000313" key="2">
    <source>
        <dbReference type="Proteomes" id="UP000766246"/>
    </source>
</evidence>
<evidence type="ECO:0008006" key="3">
    <source>
        <dbReference type="Google" id="ProtNLM"/>
    </source>
</evidence>
<evidence type="ECO:0000313" key="1">
    <source>
        <dbReference type="EMBL" id="MBE5921084.1"/>
    </source>
</evidence>
<dbReference type="EMBL" id="SVER01000085">
    <property type="protein sequence ID" value="MBE5921084.1"/>
    <property type="molecule type" value="Genomic_DNA"/>
</dbReference>
<reference evidence="1" key="1">
    <citation type="submission" date="2019-04" db="EMBL/GenBank/DDBJ databases">
        <title>Evolution of Biomass-Degrading Anaerobic Consortia Revealed by Metagenomics.</title>
        <authorList>
            <person name="Peng X."/>
        </authorList>
    </citation>
    <scope>NUCLEOTIDE SEQUENCE</scope>
    <source>
        <strain evidence="1">SIG311</strain>
    </source>
</reference>
<name>A0A927UA03_9FIRM</name>
<gene>
    <name evidence="1" type="ORF">E7272_14815</name>
</gene>
<sequence length="376" mass="44186">MGHFSPEMKARYWFITIHRQSLLNMGLEEAQLTDYKLMAEIVSDRWADSGKGRTSASTVCKSEQDNEHMHVVAYTENPTTLRSVSKTLGNCHVEPVLSRTKEQIYNYIMKLPPWNEKGEIILYQYGLENLIEPNQGKRTDLEIIEQMLNDGLSPQDIYDKSMKYRRYERMIMSAYTAKRQKEAPIIKDMHCEWHFGNGRTGKSHKYVELCEEFGRENIYFLNDFQNGGLDLYMQKGAPHILFIDDVKPQDMTYRILLNLTDAYSDAQSHSRFSNAINLWDNVYVTSVYPIEKYYEQVVAEPQRGVDTFDQLIGRFNTVVYHWIDEENSYRSYSMDANDYKDSTDMKKRARGEWKSLKNVIPLPNLTDEKLDELFRR</sequence>
<comment type="caution">
    <text evidence="1">The sequence shown here is derived from an EMBL/GenBank/DDBJ whole genome shotgun (WGS) entry which is preliminary data.</text>
</comment>
<proteinExistence type="predicted"/>